<organism evidence="5 6">
    <name type="scientific">Wansuia hejianensis</name>
    <dbReference type="NCBI Taxonomy" id="2763667"/>
    <lineage>
        <taxon>Bacteria</taxon>
        <taxon>Bacillati</taxon>
        <taxon>Bacillota</taxon>
        <taxon>Clostridia</taxon>
        <taxon>Lachnospirales</taxon>
        <taxon>Lachnospiraceae</taxon>
        <taxon>Wansuia</taxon>
    </lineage>
</organism>
<dbReference type="Gene3D" id="3.30.70.20">
    <property type="match status" value="1"/>
</dbReference>
<reference evidence="5 6" key="1">
    <citation type="submission" date="2020-08" db="EMBL/GenBank/DDBJ databases">
        <authorList>
            <person name="Liu C."/>
            <person name="Sun Q."/>
        </authorList>
    </citation>
    <scope>NUCLEOTIDE SEQUENCE [LARGE SCALE GENOMIC DNA]</scope>
    <source>
        <strain evidence="5 6">NSJ-29</strain>
    </source>
</reference>
<dbReference type="EMBL" id="CP060635">
    <property type="protein sequence ID" value="QNM10447.1"/>
    <property type="molecule type" value="Genomic_DNA"/>
</dbReference>
<dbReference type="Pfam" id="PF04015">
    <property type="entry name" value="DUF362"/>
    <property type="match status" value="1"/>
</dbReference>
<dbReference type="Proteomes" id="UP000515860">
    <property type="component" value="Chromosome"/>
</dbReference>
<evidence type="ECO:0000313" key="6">
    <source>
        <dbReference type="Proteomes" id="UP000515860"/>
    </source>
</evidence>
<dbReference type="InterPro" id="IPR017896">
    <property type="entry name" value="4Fe4S_Fe-S-bd"/>
</dbReference>
<dbReference type="InterPro" id="IPR017900">
    <property type="entry name" value="4Fe4S_Fe_S_CS"/>
</dbReference>
<dbReference type="KEGG" id="whj:H9Q79_07025"/>
<sequence length="377" mass="41629">MKSRVILIPCPSYEEGQVYEGMKEGLRLLGGLRSVIDTKERVLLKLNLVRSAPADRAVITHPAVAAALARLLREEGYEDVHAGDSCGFGSPLKIMQESGMAAAFEKYGVSLAEFKESVRVSYPKGVHAKEFMMARDVCEADAIISVSKMKTHALEHITGAVKNQYGCIQGLNKAKGHTAYPSPESFARMLADLNLKVKPRLYVMDGIVAMEGNGPTSGDPVPMNVLLFSTDPVALDSVFCRLVHLAPDLVPTNVCGEQMGLGVWREEKIELVTPEGTVSLQEAAERYGNPDFRVNRKKEKIKGWMGAVSFFRIFQRKPRILPEQCKKCGVCVESCPVEGKAISFANGRNQPPVYDYRKCIRCFCCQEMCPHKAIKVK</sequence>
<dbReference type="GO" id="GO:0051536">
    <property type="term" value="F:iron-sulfur cluster binding"/>
    <property type="evidence" value="ECO:0007669"/>
    <property type="project" value="UniProtKB-KW"/>
</dbReference>
<accession>A0A7G9GI15</accession>
<proteinExistence type="predicted"/>
<feature type="domain" description="4Fe-4S ferredoxin-type" evidence="4">
    <location>
        <begin position="350"/>
        <end position="377"/>
    </location>
</feature>
<keyword evidence="1" id="KW-0479">Metal-binding</keyword>
<evidence type="ECO:0000256" key="1">
    <source>
        <dbReference type="ARBA" id="ARBA00022723"/>
    </source>
</evidence>
<dbReference type="PROSITE" id="PS00198">
    <property type="entry name" value="4FE4S_FER_1"/>
    <property type="match status" value="2"/>
</dbReference>
<keyword evidence="3" id="KW-0411">Iron-sulfur</keyword>
<keyword evidence="6" id="KW-1185">Reference proteome</keyword>
<dbReference type="SUPFAM" id="SSF54862">
    <property type="entry name" value="4Fe-4S ferredoxins"/>
    <property type="match status" value="1"/>
</dbReference>
<dbReference type="PROSITE" id="PS51379">
    <property type="entry name" value="4FE4S_FER_2"/>
    <property type="match status" value="2"/>
</dbReference>
<evidence type="ECO:0000313" key="5">
    <source>
        <dbReference type="EMBL" id="QNM10447.1"/>
    </source>
</evidence>
<evidence type="ECO:0000256" key="2">
    <source>
        <dbReference type="ARBA" id="ARBA00023004"/>
    </source>
</evidence>
<dbReference type="AlphaFoldDB" id="A0A7G9GI15"/>
<dbReference type="Pfam" id="PF13237">
    <property type="entry name" value="Fer4_10"/>
    <property type="match status" value="1"/>
</dbReference>
<feature type="domain" description="4Fe-4S ferredoxin-type" evidence="4">
    <location>
        <begin position="316"/>
        <end position="347"/>
    </location>
</feature>
<protein>
    <submittedName>
        <fullName evidence="5">DUF362 domain-containing protein</fullName>
    </submittedName>
</protein>
<name>A0A7G9GI15_9FIRM</name>
<dbReference type="GO" id="GO:0046872">
    <property type="term" value="F:metal ion binding"/>
    <property type="evidence" value="ECO:0007669"/>
    <property type="project" value="UniProtKB-KW"/>
</dbReference>
<gene>
    <name evidence="5" type="ORF">H9Q79_07025</name>
</gene>
<keyword evidence="2" id="KW-0408">Iron</keyword>
<dbReference type="InterPro" id="IPR007160">
    <property type="entry name" value="DUF362"/>
</dbReference>
<evidence type="ECO:0000259" key="4">
    <source>
        <dbReference type="PROSITE" id="PS51379"/>
    </source>
</evidence>
<evidence type="ECO:0000256" key="3">
    <source>
        <dbReference type="ARBA" id="ARBA00023014"/>
    </source>
</evidence>